<comment type="subcellular location">
    <subcellularLocation>
        <location evidence="1">Membrane</location>
        <topology evidence="1">Single-pass type I membrane protein</topology>
    </subcellularLocation>
</comment>
<dbReference type="InterPro" id="IPR000719">
    <property type="entry name" value="Prot_kinase_dom"/>
</dbReference>
<keyword evidence="22" id="KW-0675">Receptor</keyword>
<comment type="caution">
    <text evidence="22">The sequence shown here is derived from an EMBL/GenBank/DDBJ whole genome shotgun (WGS) entry which is preliminary data.</text>
</comment>
<comment type="function">
    <text evidence="15">Serine/threonine-protein kinase that may function as a signaling receptor of extracellular matrix component. Binding to pectin may have significance in the control of cell expansion, morphogenesis and development.</text>
</comment>
<evidence type="ECO:0000256" key="4">
    <source>
        <dbReference type="ARBA" id="ARBA00022553"/>
    </source>
</evidence>
<keyword evidence="4" id="KW-0597">Phosphoprotein</keyword>
<evidence type="ECO:0000256" key="2">
    <source>
        <dbReference type="ARBA" id="ARBA00022527"/>
    </source>
</evidence>
<keyword evidence="5" id="KW-0808">Transferase</keyword>
<proteinExistence type="predicted"/>
<gene>
    <name evidence="22" type="ORF">ACMD2_24282</name>
</gene>
<name>A0A199V5D0_ANACO</name>
<dbReference type="EMBL" id="LSRQ01003237">
    <property type="protein sequence ID" value="OAY72096.1"/>
    <property type="molecule type" value="Genomic_DNA"/>
</dbReference>
<evidence type="ECO:0000259" key="20">
    <source>
        <dbReference type="PROSITE" id="PS50011"/>
    </source>
</evidence>
<evidence type="ECO:0000256" key="5">
    <source>
        <dbReference type="ARBA" id="ARBA00022679"/>
    </source>
</evidence>
<dbReference type="STRING" id="4615.A0A199V5D0"/>
<dbReference type="InterPro" id="IPR000152">
    <property type="entry name" value="EGF-type_Asp/Asn_hydroxyl_site"/>
</dbReference>
<dbReference type="GO" id="GO:0005509">
    <property type="term" value="F:calcium ion binding"/>
    <property type="evidence" value="ECO:0007669"/>
    <property type="project" value="InterPro"/>
</dbReference>
<dbReference type="GO" id="GO:0005524">
    <property type="term" value="F:ATP binding"/>
    <property type="evidence" value="ECO:0007669"/>
    <property type="project" value="UniProtKB-UniRule"/>
</dbReference>
<keyword evidence="11 17" id="KW-0067">ATP-binding</keyword>
<accession>A0A199V5D0</accession>
<keyword evidence="3 16" id="KW-0245">EGF-like domain</keyword>
<dbReference type="PROSITE" id="PS50026">
    <property type="entry name" value="EGF_3"/>
    <property type="match status" value="1"/>
</dbReference>
<dbReference type="PROSITE" id="PS00010">
    <property type="entry name" value="ASX_HYDROXYL"/>
    <property type="match status" value="1"/>
</dbReference>
<dbReference type="PROSITE" id="PS50011">
    <property type="entry name" value="PROTEIN_KINASE_DOM"/>
    <property type="match status" value="2"/>
</dbReference>
<evidence type="ECO:0000256" key="15">
    <source>
        <dbReference type="ARBA" id="ARBA00058961"/>
    </source>
</evidence>
<evidence type="ECO:0000256" key="16">
    <source>
        <dbReference type="PROSITE-ProRule" id="PRU00076"/>
    </source>
</evidence>
<comment type="caution">
    <text evidence="16">Lacks conserved residue(s) required for the propagation of feature annotation.</text>
</comment>
<dbReference type="InterPro" id="IPR009030">
    <property type="entry name" value="Growth_fac_rcpt_cys_sf"/>
</dbReference>
<dbReference type="SMART" id="SM00220">
    <property type="entry name" value="S_TKc"/>
    <property type="match status" value="2"/>
</dbReference>
<dbReference type="Gene3D" id="3.30.200.20">
    <property type="entry name" value="Phosphorylase Kinase, domain 1"/>
    <property type="match status" value="2"/>
</dbReference>
<dbReference type="Pfam" id="PF07645">
    <property type="entry name" value="EGF_CA"/>
    <property type="match status" value="1"/>
</dbReference>
<dbReference type="SUPFAM" id="SSF57184">
    <property type="entry name" value="Growth factor receptor domain"/>
    <property type="match status" value="1"/>
</dbReference>
<keyword evidence="13 18" id="KW-0472">Membrane</keyword>
<dbReference type="FunFam" id="2.10.25.10:FF:000038">
    <property type="entry name" value="Fibrillin 2"/>
    <property type="match status" value="1"/>
</dbReference>
<dbReference type="PANTHER" id="PTHR27005">
    <property type="entry name" value="WALL-ASSOCIATED RECEPTOR KINASE-LIKE 21"/>
    <property type="match status" value="1"/>
</dbReference>
<dbReference type="Pfam" id="PF00069">
    <property type="entry name" value="Pkinase"/>
    <property type="match status" value="2"/>
</dbReference>
<keyword evidence="14" id="KW-1015">Disulfide bond</keyword>
<protein>
    <submittedName>
        <fullName evidence="22">Wall-associated receptor kinase 3</fullName>
    </submittedName>
</protein>
<feature type="domain" description="Protein kinase" evidence="20">
    <location>
        <begin position="449"/>
        <end position="731"/>
    </location>
</feature>
<dbReference type="FunFam" id="1.10.510.10:FF:000084">
    <property type="entry name" value="Wall-associated receptor kinase 2"/>
    <property type="match status" value="1"/>
</dbReference>
<feature type="domain" description="Protein kinase" evidence="20">
    <location>
        <begin position="1163"/>
        <end position="1405"/>
    </location>
</feature>
<dbReference type="CDD" id="cd14066">
    <property type="entry name" value="STKc_IRAK"/>
    <property type="match status" value="1"/>
</dbReference>
<evidence type="ECO:0000256" key="10">
    <source>
        <dbReference type="ARBA" id="ARBA00022777"/>
    </source>
</evidence>
<dbReference type="InterPro" id="IPR011009">
    <property type="entry name" value="Kinase-like_dom_sf"/>
</dbReference>
<dbReference type="PROSITE" id="PS00107">
    <property type="entry name" value="PROTEIN_KINASE_ATP"/>
    <property type="match status" value="2"/>
</dbReference>
<dbReference type="Gene3D" id="2.10.25.10">
    <property type="entry name" value="Laminin"/>
    <property type="match status" value="1"/>
</dbReference>
<keyword evidence="12 18" id="KW-1133">Transmembrane helix</keyword>
<dbReference type="Gene3D" id="1.10.510.10">
    <property type="entry name" value="Transferase(Phosphotransferase) domain 1"/>
    <property type="match status" value="2"/>
</dbReference>
<feature type="binding site" evidence="17">
    <location>
        <position position="477"/>
    </location>
    <ligand>
        <name>ATP</name>
        <dbReference type="ChEBI" id="CHEBI:30616"/>
    </ligand>
</feature>
<evidence type="ECO:0000256" key="9">
    <source>
        <dbReference type="ARBA" id="ARBA00022741"/>
    </source>
</evidence>
<dbReference type="InterPro" id="IPR045274">
    <property type="entry name" value="WAK-like"/>
</dbReference>
<dbReference type="FunFam" id="3.30.200.20:FF:000043">
    <property type="entry name" value="Wall-associated receptor kinase 2"/>
    <property type="match status" value="2"/>
</dbReference>
<dbReference type="GO" id="GO:0005886">
    <property type="term" value="C:plasma membrane"/>
    <property type="evidence" value="ECO:0007669"/>
    <property type="project" value="TreeGrafter"/>
</dbReference>
<evidence type="ECO:0000313" key="23">
    <source>
        <dbReference type="Proteomes" id="UP000092600"/>
    </source>
</evidence>
<dbReference type="InterPro" id="IPR008271">
    <property type="entry name" value="Ser/Thr_kinase_AS"/>
</dbReference>
<evidence type="ECO:0000259" key="21">
    <source>
        <dbReference type="PROSITE" id="PS50026"/>
    </source>
</evidence>
<evidence type="ECO:0000256" key="19">
    <source>
        <dbReference type="SAM" id="SignalP"/>
    </source>
</evidence>
<evidence type="ECO:0000256" key="3">
    <source>
        <dbReference type="ARBA" id="ARBA00022536"/>
    </source>
</evidence>
<keyword evidence="6 18" id="KW-0812">Transmembrane</keyword>
<dbReference type="GO" id="GO:0004674">
    <property type="term" value="F:protein serine/threonine kinase activity"/>
    <property type="evidence" value="ECO:0007669"/>
    <property type="project" value="UniProtKB-KW"/>
</dbReference>
<reference evidence="22 23" key="1">
    <citation type="journal article" date="2016" name="DNA Res.">
        <title>The draft genome of MD-2 pineapple using hybrid error correction of long reads.</title>
        <authorList>
            <person name="Redwan R.M."/>
            <person name="Saidin A."/>
            <person name="Kumar S.V."/>
        </authorList>
    </citation>
    <scope>NUCLEOTIDE SEQUENCE [LARGE SCALE GENOMIC DNA]</scope>
    <source>
        <strain evidence="23">cv. MD2</strain>
        <tissue evidence="22">Leaf</tissue>
    </source>
</reference>
<dbReference type="InterPro" id="IPR000742">
    <property type="entry name" value="EGF"/>
</dbReference>
<dbReference type="SMART" id="SM00179">
    <property type="entry name" value="EGF_CA"/>
    <property type="match status" value="1"/>
</dbReference>
<keyword evidence="9 17" id="KW-0547">Nucleotide-binding</keyword>
<evidence type="ECO:0000313" key="22">
    <source>
        <dbReference type="EMBL" id="OAY72096.1"/>
    </source>
</evidence>
<evidence type="ECO:0000256" key="17">
    <source>
        <dbReference type="PROSITE-ProRule" id="PRU10141"/>
    </source>
</evidence>
<keyword evidence="10 22" id="KW-0418">Kinase</keyword>
<evidence type="ECO:0000256" key="8">
    <source>
        <dbReference type="ARBA" id="ARBA00022737"/>
    </source>
</evidence>
<evidence type="ECO:0000256" key="1">
    <source>
        <dbReference type="ARBA" id="ARBA00004479"/>
    </source>
</evidence>
<dbReference type="Proteomes" id="UP000092600">
    <property type="component" value="Unassembled WGS sequence"/>
</dbReference>
<keyword evidence="7 19" id="KW-0732">Signal</keyword>
<evidence type="ECO:0000256" key="14">
    <source>
        <dbReference type="ARBA" id="ARBA00023157"/>
    </source>
</evidence>
<dbReference type="PANTHER" id="PTHR27005:SF283">
    <property type="entry name" value="OS02G0633066 PROTEIN"/>
    <property type="match status" value="1"/>
</dbReference>
<feature type="transmembrane region" description="Helical" evidence="18">
    <location>
        <begin position="378"/>
        <end position="401"/>
    </location>
</feature>
<feature type="binding site" evidence="17">
    <location>
        <position position="1191"/>
    </location>
    <ligand>
        <name>ATP</name>
        <dbReference type="ChEBI" id="CHEBI:30616"/>
    </ligand>
</feature>
<keyword evidence="8" id="KW-0677">Repeat</keyword>
<sequence>MHIPPLFIVLQLVWLLVRASSSSSDSIDPSVLGMDAPSCNFDFPFGVPGFSRKGFEVSCDPSLTGSPSWLQVGSKQLQIMSISIAEGYVRTRITASTWQCSRQDVAGANISLEGTPFTFSHTRNKLTVISCDTFVSFEDHRNSRVSVGCIAFCPSQLSVVDGACSGVGCCQAAIPVGLKSFDAQFYSVTDAIKGWWKLKVNNTLQPLTPSSSGHQRKGAPSIVFDPPDFENTTPLCSKVFIAEYENYTFSKSDMLYDAAWDDTSLSMVLDWAIGNESCEEAKRRNASDYACIDENSICYDPPGRAGYRCNCSEGYQGNPYVAGGCRDIDECADRVKNNCTWKCTNKPGEYRCICPPGYRGDGTKNGSGCTKDAATTEIGLAVGLSAVALIFLGSLWIYWLLKKLRLGRLKRKYFMQNGGLLLQQRITSARRATARIFTIEELERATNGFSKDRVIGRGGYGTVYKGILPNDQIIAIKRSKLVDESQIESFINEVAILSQIDHKNVVKLLGCCLESQVPLLVYEFIPNGTLFHHIHEKPNRVIPWEARLRIAAEIAAALAHLHSRASIPIIHRDVKSANILLDESYTAKVADFGASRLVPYDRTHVTTLVQGTLGYLDPEYFYTSRLTERSDVYSFGVVLVELLTAEKPVSFCRTETETNLASHFVMLLQGKRLWEVVDSRMVPEAGELQMLSVADLARRCLSVKGEERPTMEEVAVELDALRRLMKQHLTLRSSLKEGARPLAKPLTINDNNTIDEVGAEIDSLCNFDFPFGAPGFSQYRKGFEVSCDPSLTGSPSWLQVGSKQLQIMNISIAEGYVRTRITSSTWQCSRQDVAGANISLEGTPFTFSPTRNKLTVISCDTFVSFEDHRNSSVSVGCIAFCPSQLSVVDGACSGVGCCQAAIPVGLKSFDVQFYSVTDAIKGWWKLKVNNTLQPLTPSSSGHQRKGVPSIVFDPPDFENTTPLCSKVFIAEYEKFTFSKSDMLFGAAWDDTSLSMVLDWAIGNESCAEATRRNASDDYACIDENSICYDPPGRAGYRCNCSDGYQGNPYVAGGCQYIDECADRVKNNCTSKCLGDGTKDGSGCTKEAATTEIGLAVGLSAMALIFIGSLWIYWLLKKLRLGRLKRKHFMQNGGLLLQQRITSARRATARIFTIEELERATNGFNKDRVIGHGGYGTVYKGILPNDEIIAIKRSKLVDESQIESFINEVAILSQINHKNVVKLLGCCLESQIPLLVYEFISNGTLFHHIHEKSNTVILWETRLRIATETAAALAYLHSRASIPIIHRDVKSANICMTKSYTAKVADFGASRLVPYDRTHVTTLVQGTLGYLDPEYFYTSQLTERSDVYTANGGEAVSFVVGDGEEFGLAFCNAAGRKRLWEVMDGRMVARRGKCKCYRWLISRGDA</sequence>
<feature type="domain" description="EGF-like" evidence="21">
    <location>
        <begin position="327"/>
        <end position="364"/>
    </location>
</feature>
<dbReference type="SMART" id="SM00181">
    <property type="entry name" value="EGF"/>
    <property type="match status" value="3"/>
</dbReference>
<evidence type="ECO:0000256" key="18">
    <source>
        <dbReference type="SAM" id="Phobius"/>
    </source>
</evidence>
<dbReference type="SUPFAM" id="SSF56112">
    <property type="entry name" value="Protein kinase-like (PK-like)"/>
    <property type="match status" value="2"/>
</dbReference>
<organism evidence="22 23">
    <name type="scientific">Ananas comosus</name>
    <name type="common">Pineapple</name>
    <name type="synonym">Ananas ananas</name>
    <dbReference type="NCBI Taxonomy" id="4615"/>
    <lineage>
        <taxon>Eukaryota</taxon>
        <taxon>Viridiplantae</taxon>
        <taxon>Streptophyta</taxon>
        <taxon>Embryophyta</taxon>
        <taxon>Tracheophyta</taxon>
        <taxon>Spermatophyta</taxon>
        <taxon>Magnoliopsida</taxon>
        <taxon>Liliopsida</taxon>
        <taxon>Poales</taxon>
        <taxon>Bromeliaceae</taxon>
        <taxon>Bromelioideae</taxon>
        <taxon>Ananas</taxon>
    </lineage>
</organism>
<dbReference type="CDD" id="cd00054">
    <property type="entry name" value="EGF_CA"/>
    <property type="match status" value="1"/>
</dbReference>
<dbReference type="InterPro" id="IPR049883">
    <property type="entry name" value="NOTCH1_EGF-like"/>
</dbReference>
<dbReference type="PROSITE" id="PS01187">
    <property type="entry name" value="EGF_CA"/>
    <property type="match status" value="1"/>
</dbReference>
<dbReference type="InterPro" id="IPR017441">
    <property type="entry name" value="Protein_kinase_ATP_BS"/>
</dbReference>
<feature type="signal peptide" evidence="19">
    <location>
        <begin position="1"/>
        <end position="24"/>
    </location>
</feature>
<evidence type="ECO:0000256" key="12">
    <source>
        <dbReference type="ARBA" id="ARBA00022989"/>
    </source>
</evidence>
<keyword evidence="2" id="KW-0723">Serine/threonine-protein kinase</keyword>
<evidence type="ECO:0000256" key="13">
    <source>
        <dbReference type="ARBA" id="ARBA00023136"/>
    </source>
</evidence>
<dbReference type="GO" id="GO:0007166">
    <property type="term" value="P:cell surface receptor signaling pathway"/>
    <property type="evidence" value="ECO:0007669"/>
    <property type="project" value="InterPro"/>
</dbReference>
<evidence type="ECO:0000256" key="7">
    <source>
        <dbReference type="ARBA" id="ARBA00022729"/>
    </source>
</evidence>
<evidence type="ECO:0000256" key="11">
    <source>
        <dbReference type="ARBA" id="ARBA00022840"/>
    </source>
</evidence>
<feature type="chain" id="PRO_5008285664" evidence="19">
    <location>
        <begin position="25"/>
        <end position="1405"/>
    </location>
</feature>
<evidence type="ECO:0000256" key="6">
    <source>
        <dbReference type="ARBA" id="ARBA00022692"/>
    </source>
</evidence>
<dbReference type="InterPro" id="IPR018097">
    <property type="entry name" value="EGF_Ca-bd_CS"/>
</dbReference>
<feature type="transmembrane region" description="Helical" evidence="18">
    <location>
        <begin position="1092"/>
        <end position="1115"/>
    </location>
</feature>
<dbReference type="InterPro" id="IPR001881">
    <property type="entry name" value="EGF-like_Ca-bd_dom"/>
</dbReference>
<dbReference type="PROSITE" id="PS00108">
    <property type="entry name" value="PROTEIN_KINASE_ST"/>
    <property type="match status" value="2"/>
</dbReference>